<dbReference type="EMBL" id="JAULSN010000001">
    <property type="protein sequence ID" value="KAK3382536.1"/>
    <property type="molecule type" value="Genomic_DNA"/>
</dbReference>
<proteinExistence type="predicted"/>
<dbReference type="AlphaFoldDB" id="A0AAE0TWY6"/>
<gene>
    <name evidence="2" type="ORF">B0T24DRAFT_645240</name>
</gene>
<reference evidence="2" key="2">
    <citation type="submission" date="2023-06" db="EMBL/GenBank/DDBJ databases">
        <authorList>
            <consortium name="Lawrence Berkeley National Laboratory"/>
            <person name="Haridas S."/>
            <person name="Hensen N."/>
            <person name="Bonometti L."/>
            <person name="Westerberg I."/>
            <person name="Brannstrom I.O."/>
            <person name="Guillou S."/>
            <person name="Cros-Aarteil S."/>
            <person name="Calhoun S."/>
            <person name="Kuo A."/>
            <person name="Mondo S."/>
            <person name="Pangilinan J."/>
            <person name="Riley R."/>
            <person name="Labutti K."/>
            <person name="Andreopoulos B."/>
            <person name="Lipzen A."/>
            <person name="Chen C."/>
            <person name="Yanf M."/>
            <person name="Daum C."/>
            <person name="Ng V."/>
            <person name="Clum A."/>
            <person name="Steindorff A."/>
            <person name="Ohm R."/>
            <person name="Martin F."/>
            <person name="Silar P."/>
            <person name="Natvig D."/>
            <person name="Lalanne C."/>
            <person name="Gautier V."/>
            <person name="Ament-Velasquez S.L."/>
            <person name="Kruys A."/>
            <person name="Hutchinson M.I."/>
            <person name="Powell A.J."/>
            <person name="Barry K."/>
            <person name="Miller A.N."/>
            <person name="Grigoriev I.V."/>
            <person name="Debuchy R."/>
            <person name="Gladieux P."/>
            <person name="Thoren M.H."/>
            <person name="Johannesson H."/>
        </authorList>
    </citation>
    <scope>NUCLEOTIDE SEQUENCE</scope>
    <source>
        <strain evidence="2">CBS 958.72</strain>
    </source>
</reference>
<organism evidence="2 3">
    <name type="scientific">Lasiosphaeria ovina</name>
    <dbReference type="NCBI Taxonomy" id="92902"/>
    <lineage>
        <taxon>Eukaryota</taxon>
        <taxon>Fungi</taxon>
        <taxon>Dikarya</taxon>
        <taxon>Ascomycota</taxon>
        <taxon>Pezizomycotina</taxon>
        <taxon>Sordariomycetes</taxon>
        <taxon>Sordariomycetidae</taxon>
        <taxon>Sordariales</taxon>
        <taxon>Lasiosphaeriaceae</taxon>
        <taxon>Lasiosphaeria</taxon>
    </lineage>
</organism>
<evidence type="ECO:0000313" key="3">
    <source>
        <dbReference type="Proteomes" id="UP001287356"/>
    </source>
</evidence>
<reference evidence="2" key="1">
    <citation type="journal article" date="2023" name="Mol. Phylogenet. Evol.">
        <title>Genome-scale phylogeny and comparative genomics of the fungal order Sordariales.</title>
        <authorList>
            <person name="Hensen N."/>
            <person name="Bonometti L."/>
            <person name="Westerberg I."/>
            <person name="Brannstrom I.O."/>
            <person name="Guillou S."/>
            <person name="Cros-Aarteil S."/>
            <person name="Calhoun S."/>
            <person name="Haridas S."/>
            <person name="Kuo A."/>
            <person name="Mondo S."/>
            <person name="Pangilinan J."/>
            <person name="Riley R."/>
            <person name="LaButti K."/>
            <person name="Andreopoulos B."/>
            <person name="Lipzen A."/>
            <person name="Chen C."/>
            <person name="Yan M."/>
            <person name="Daum C."/>
            <person name="Ng V."/>
            <person name="Clum A."/>
            <person name="Steindorff A."/>
            <person name="Ohm R.A."/>
            <person name="Martin F."/>
            <person name="Silar P."/>
            <person name="Natvig D.O."/>
            <person name="Lalanne C."/>
            <person name="Gautier V."/>
            <person name="Ament-Velasquez S.L."/>
            <person name="Kruys A."/>
            <person name="Hutchinson M.I."/>
            <person name="Powell A.J."/>
            <person name="Barry K."/>
            <person name="Miller A.N."/>
            <person name="Grigoriev I.V."/>
            <person name="Debuchy R."/>
            <person name="Gladieux P."/>
            <person name="Hiltunen Thoren M."/>
            <person name="Johannesson H."/>
        </authorList>
    </citation>
    <scope>NUCLEOTIDE SEQUENCE</scope>
    <source>
        <strain evidence="2">CBS 958.72</strain>
    </source>
</reference>
<comment type="caution">
    <text evidence="2">The sequence shown here is derived from an EMBL/GenBank/DDBJ whole genome shotgun (WGS) entry which is preliminary data.</text>
</comment>
<feature type="domain" description="Nucleoside phosphorylase" evidence="1">
    <location>
        <begin position="15"/>
        <end position="133"/>
    </location>
</feature>
<dbReference type="Gene3D" id="3.40.50.1580">
    <property type="entry name" value="Nucleoside phosphorylase domain"/>
    <property type="match status" value="1"/>
</dbReference>
<dbReference type="PANTHER" id="PTHR46082">
    <property type="entry name" value="ATP/GTP-BINDING PROTEIN-RELATED"/>
    <property type="match status" value="1"/>
</dbReference>
<dbReference type="InterPro" id="IPR000845">
    <property type="entry name" value="Nucleoside_phosphorylase_d"/>
</dbReference>
<evidence type="ECO:0000259" key="1">
    <source>
        <dbReference type="Pfam" id="PF01048"/>
    </source>
</evidence>
<name>A0AAE0TWY6_9PEZI</name>
<keyword evidence="3" id="KW-1185">Reference proteome</keyword>
<dbReference type="Proteomes" id="UP001287356">
    <property type="component" value="Unassembled WGS sequence"/>
</dbReference>
<sequence length="374" mass="41753">MAADPRPNGREDFEIAIICALSLEASAVNYLFDEFWDLGGDTFQKAPRDENHYTTGRIGKFNVVLVQLPGMGKANAATAATFLLSSYINVRLALVVGICGGVPALGKDDDEMLLGDVVISNAVVQYDFGRHYSHRFLPKNSIEDRLNKANKDVCALLRYLSTDHGGDQIQEKTARFLRELQSAHTSRLAGRWAKQRAKYQFPGTAQDRLFKTDYRHRHYSEPGDEPCGCNDQFACRQAVTSFCEDVGCDEACLVTPRDRLEFRREQERKDSAEAQDPCVYIGAFASGDSVMKSADERDRVAKEQKVIAFEMEGAGVWDVMPCIIIKGICDYSDSHKSKKWQNFAAAAAAAATKALLEILAKIKRNKEFQLDRRA</sequence>
<protein>
    <submittedName>
        <fullName evidence="2">Nucleoside phosphorylase domain-containing protein</fullName>
    </submittedName>
</protein>
<dbReference type="SUPFAM" id="SSF53167">
    <property type="entry name" value="Purine and uridine phosphorylases"/>
    <property type="match status" value="1"/>
</dbReference>
<accession>A0AAE0TWY6</accession>
<dbReference type="InterPro" id="IPR053137">
    <property type="entry name" value="NLR-like"/>
</dbReference>
<dbReference type="InterPro" id="IPR035994">
    <property type="entry name" value="Nucleoside_phosphorylase_sf"/>
</dbReference>
<dbReference type="GO" id="GO:0009116">
    <property type="term" value="P:nucleoside metabolic process"/>
    <property type="evidence" value="ECO:0007669"/>
    <property type="project" value="InterPro"/>
</dbReference>
<dbReference type="PANTHER" id="PTHR46082:SF6">
    <property type="entry name" value="AAA+ ATPASE DOMAIN-CONTAINING PROTEIN-RELATED"/>
    <property type="match status" value="1"/>
</dbReference>
<dbReference type="Pfam" id="PF01048">
    <property type="entry name" value="PNP_UDP_1"/>
    <property type="match status" value="1"/>
</dbReference>
<evidence type="ECO:0000313" key="2">
    <source>
        <dbReference type="EMBL" id="KAK3382536.1"/>
    </source>
</evidence>
<dbReference type="GO" id="GO:0003824">
    <property type="term" value="F:catalytic activity"/>
    <property type="evidence" value="ECO:0007669"/>
    <property type="project" value="InterPro"/>
</dbReference>